<dbReference type="SMART" id="SM00479">
    <property type="entry name" value="EXOIII"/>
    <property type="match status" value="1"/>
</dbReference>
<evidence type="ECO:0000313" key="4">
    <source>
        <dbReference type="EMBL" id="HGW60768.1"/>
    </source>
</evidence>
<comment type="subunit">
    <text evidence="2">DNA polymerase III contains a core (composed of alpha, epsilon and theta chains) that associates with a tau subunit. This core dimerizes to form the POLIII' complex. PolIII' associates with the gamma complex (composed of gamma, delta, delta', psi and chi chains) and with the beta chain to form the complete DNA polymerase III complex.</text>
</comment>
<accession>A0A7C4TWC8</accession>
<dbReference type="SUPFAM" id="SSF53098">
    <property type="entry name" value="Ribonuclease H-like"/>
    <property type="match status" value="1"/>
</dbReference>
<keyword evidence="4" id="KW-0540">Nuclease</keyword>
<dbReference type="GO" id="GO:0008408">
    <property type="term" value="F:3'-5' exonuclease activity"/>
    <property type="evidence" value="ECO:0007669"/>
    <property type="project" value="TreeGrafter"/>
</dbReference>
<dbReference type="Pfam" id="PF00929">
    <property type="entry name" value="RNase_T"/>
    <property type="match status" value="1"/>
</dbReference>
<dbReference type="GO" id="GO:0003887">
    <property type="term" value="F:DNA-directed DNA polymerase activity"/>
    <property type="evidence" value="ECO:0007669"/>
    <property type="project" value="InterPro"/>
</dbReference>
<proteinExistence type="predicted"/>
<comment type="function">
    <text evidence="1">DNA polymerase III is a complex, multichain enzyme responsible for most of the replicative synthesis in bacteria. The epsilon subunit contain the editing function and is a proofreading 3'-5' exonuclease.</text>
</comment>
<evidence type="ECO:0000256" key="2">
    <source>
        <dbReference type="ARBA" id="ARBA00026073"/>
    </source>
</evidence>
<dbReference type="GO" id="GO:0003677">
    <property type="term" value="F:DNA binding"/>
    <property type="evidence" value="ECO:0007669"/>
    <property type="project" value="InterPro"/>
</dbReference>
<dbReference type="NCBIfam" id="TIGR00573">
    <property type="entry name" value="dnaq"/>
    <property type="match status" value="1"/>
</dbReference>
<evidence type="ECO:0000259" key="3">
    <source>
        <dbReference type="SMART" id="SM00479"/>
    </source>
</evidence>
<evidence type="ECO:0000256" key="1">
    <source>
        <dbReference type="ARBA" id="ARBA00025483"/>
    </source>
</evidence>
<sequence length="679" mass="80001">MKIVFFDLETTGLNKDDEVIEIGALKVIDWEVVSHFKTLVRPHKTISRFVTNLTGITQEDLEKAQDKEKIKKEFKAFIEDAILVAHNAQFDKEFLERFFEEPLHNVIVDTLELSRLAFPEFSSHSLEKLVSTLNLKKEKAHRAFNDASMLYDLFKKIREEINQFKGAHLKLIKELIGEVRDYNFFFTDALKEDAQELNLHYNTELTLLFQEERKKIIPQVLYLEGYGLDEVLNTLPHSERHLIVVYSDFLKSILKEHLSHFKVFDATYIENFACIKRLNYFLEHPKEVPEELRFDFAILTSYLIKTNDFLFENAPHHILKSNALKNLSICEGNGCNFENDCPLTKRRVELLKSDILIMKQTSFYNSLGLLSQMNFDRIIFLEAFRLPKVFYSMRFNFSKSDIEMSEHFEEKKTSHLLTLFDNEFKKDAFDTWKKEIIEKMPGFSHYYVDKEVSFNYENKSIVVSFSNPKNLFSKIDNAKNIVFASDFIEYNGENQISSFVGLDGIFLRKEKDFHVLNLVPLYTHAPNADEFLKEFLDTYDAFSQVTPALFVFENRTQLNLFKTELRKIYPHIDSAVENEERSYEFSSYDKPVDGYYKLIFIVKLPLNMLSYSDKYPLYYLKNFVGGFIKEREKSVVFYFDGRLKDRNFLTNVQDAFLTTPLPMERKDALIQFVKKYLSI</sequence>
<dbReference type="FunFam" id="3.30.420.10:FF:000045">
    <property type="entry name" value="3'-5' exonuclease DinG"/>
    <property type="match status" value="1"/>
</dbReference>
<name>A0A7C4TWC8_9BACT</name>
<dbReference type="InterPro" id="IPR012337">
    <property type="entry name" value="RNaseH-like_sf"/>
</dbReference>
<dbReference type="Gene3D" id="3.30.420.10">
    <property type="entry name" value="Ribonuclease H-like superfamily/Ribonuclease H"/>
    <property type="match status" value="1"/>
</dbReference>
<gene>
    <name evidence="4" type="ORF">ENV82_05005</name>
</gene>
<keyword evidence="4" id="KW-0269">Exonuclease</keyword>
<keyword evidence="4" id="KW-0378">Hydrolase</keyword>
<dbReference type="InterPro" id="IPR006054">
    <property type="entry name" value="DnaQ"/>
</dbReference>
<dbReference type="InterPro" id="IPR013520">
    <property type="entry name" value="Ribonucl_H"/>
</dbReference>
<organism evidence="4">
    <name type="scientific">Caldisericum exile</name>
    <dbReference type="NCBI Taxonomy" id="693075"/>
    <lineage>
        <taxon>Bacteria</taxon>
        <taxon>Pseudomonadati</taxon>
        <taxon>Caldisericota/Cryosericota group</taxon>
        <taxon>Caldisericota</taxon>
        <taxon>Caldisericia</taxon>
        <taxon>Caldisericales</taxon>
        <taxon>Caldisericaceae</taxon>
        <taxon>Caldisericum</taxon>
    </lineage>
</organism>
<comment type="caution">
    <text evidence="4">The sequence shown here is derived from an EMBL/GenBank/DDBJ whole genome shotgun (WGS) entry which is preliminary data.</text>
</comment>
<feature type="domain" description="Exonuclease" evidence="3">
    <location>
        <begin position="2"/>
        <end position="163"/>
    </location>
</feature>
<dbReference type="GO" id="GO:0045004">
    <property type="term" value="P:DNA replication proofreading"/>
    <property type="evidence" value="ECO:0007669"/>
    <property type="project" value="TreeGrafter"/>
</dbReference>
<dbReference type="PANTHER" id="PTHR30231:SF41">
    <property type="entry name" value="DNA POLYMERASE III SUBUNIT EPSILON"/>
    <property type="match status" value="1"/>
</dbReference>
<protein>
    <submittedName>
        <fullName evidence="4">3'-5' exonuclease</fullName>
    </submittedName>
</protein>
<dbReference type="InterPro" id="IPR036397">
    <property type="entry name" value="RNaseH_sf"/>
</dbReference>
<reference evidence="4" key="1">
    <citation type="journal article" date="2020" name="mSystems">
        <title>Genome- and Community-Level Interaction Insights into Carbon Utilization and Element Cycling Functions of Hydrothermarchaeota in Hydrothermal Sediment.</title>
        <authorList>
            <person name="Zhou Z."/>
            <person name="Liu Y."/>
            <person name="Xu W."/>
            <person name="Pan J."/>
            <person name="Luo Z.H."/>
            <person name="Li M."/>
        </authorList>
    </citation>
    <scope>NUCLEOTIDE SEQUENCE [LARGE SCALE GENOMIC DNA]</scope>
    <source>
        <strain evidence="4">SpSt-794</strain>
    </source>
</reference>
<dbReference type="GO" id="GO:0005829">
    <property type="term" value="C:cytosol"/>
    <property type="evidence" value="ECO:0007669"/>
    <property type="project" value="TreeGrafter"/>
</dbReference>
<dbReference type="PANTHER" id="PTHR30231">
    <property type="entry name" value="DNA POLYMERASE III SUBUNIT EPSILON"/>
    <property type="match status" value="1"/>
</dbReference>
<dbReference type="AlphaFoldDB" id="A0A7C4TWC8"/>
<dbReference type="EMBL" id="DTHV01000149">
    <property type="protein sequence ID" value="HGW60768.1"/>
    <property type="molecule type" value="Genomic_DNA"/>
</dbReference>
<dbReference type="CDD" id="cd06127">
    <property type="entry name" value="DEDDh"/>
    <property type="match status" value="1"/>
</dbReference>